<evidence type="ECO:0000313" key="2">
    <source>
        <dbReference type="EMBL" id="EOL41643.1"/>
    </source>
</evidence>
<dbReference type="Proteomes" id="UP000013785">
    <property type="component" value="Unassembled WGS sequence"/>
</dbReference>
<proteinExistence type="predicted"/>
<protein>
    <recommendedName>
        <fullName evidence="1">ASCH domain-containing protein</fullName>
    </recommendedName>
</protein>
<reference evidence="2 3" key="1">
    <citation type="submission" date="2013-02" db="EMBL/GenBank/DDBJ databases">
        <title>The Genome Sequence of Enterococcus phoeniculicola BAA-412.</title>
        <authorList>
            <consortium name="The Broad Institute Genome Sequencing Platform"/>
            <consortium name="The Broad Institute Genome Sequencing Center for Infectious Disease"/>
            <person name="Earl A.M."/>
            <person name="Gilmore M.S."/>
            <person name="Lebreton F."/>
            <person name="Walker B."/>
            <person name="Young S.K."/>
            <person name="Zeng Q."/>
            <person name="Gargeya S."/>
            <person name="Fitzgerald M."/>
            <person name="Haas B."/>
            <person name="Abouelleil A."/>
            <person name="Alvarado L."/>
            <person name="Arachchi H.M."/>
            <person name="Berlin A.M."/>
            <person name="Chapman S.B."/>
            <person name="Dewar J."/>
            <person name="Goldberg J."/>
            <person name="Griggs A."/>
            <person name="Gujja S."/>
            <person name="Hansen M."/>
            <person name="Howarth C."/>
            <person name="Imamovic A."/>
            <person name="Larimer J."/>
            <person name="McCowan C."/>
            <person name="Murphy C."/>
            <person name="Neiman D."/>
            <person name="Pearson M."/>
            <person name="Priest M."/>
            <person name="Roberts A."/>
            <person name="Saif S."/>
            <person name="Shea T."/>
            <person name="Sisk P."/>
            <person name="Sykes S."/>
            <person name="Wortman J."/>
            <person name="Nusbaum C."/>
            <person name="Birren B."/>
        </authorList>
    </citation>
    <scope>NUCLEOTIDE SEQUENCE [LARGE SCALE GENOMIC DNA]</scope>
    <source>
        <strain evidence="2 3">ATCC BAA-412</strain>
    </source>
</reference>
<dbReference type="SMART" id="SM01022">
    <property type="entry name" value="ASCH"/>
    <property type="match status" value="1"/>
</dbReference>
<dbReference type="PATRIC" id="fig|1158610.3.peg.3196"/>
<feature type="domain" description="ASCH" evidence="1">
    <location>
        <begin position="6"/>
        <end position="127"/>
    </location>
</feature>
<dbReference type="SUPFAM" id="SSF88697">
    <property type="entry name" value="PUA domain-like"/>
    <property type="match status" value="1"/>
</dbReference>
<dbReference type="eggNOG" id="COG4405">
    <property type="taxonomic scope" value="Bacteria"/>
</dbReference>
<dbReference type="AlphaFoldDB" id="R3TKP9"/>
<dbReference type="RefSeq" id="WP_010769839.1">
    <property type="nucleotide sequence ID" value="NZ_ASWE01000001.1"/>
</dbReference>
<dbReference type="STRING" id="154621.RV11_GL002834"/>
<dbReference type="EMBL" id="AJAT01000018">
    <property type="protein sequence ID" value="EOL41643.1"/>
    <property type="molecule type" value="Genomic_DNA"/>
</dbReference>
<dbReference type="PANTHER" id="PTHR39203">
    <property type="entry name" value="CYTOPLASMIC PROTEIN-RELATED"/>
    <property type="match status" value="1"/>
</dbReference>
<dbReference type="OrthoDB" id="9807542at2"/>
<keyword evidence="3" id="KW-1185">Reference proteome</keyword>
<dbReference type="InterPro" id="IPR007374">
    <property type="entry name" value="ASCH_domain"/>
</dbReference>
<accession>R3TKP9</accession>
<evidence type="ECO:0000313" key="3">
    <source>
        <dbReference type="Proteomes" id="UP000013785"/>
    </source>
</evidence>
<sequence>MNRKKVKFGETSKEQDELAGLVEQGVKVATSSLKFFQDEGLSVPTSIGDKWAIENSLGELICLVEVTAVCYQTFSKIDETFAIAEGDGSFDRWYSIHSVYYSHLLNKYKQELTDQTILECVYFKKSEEQ</sequence>
<gene>
    <name evidence="2" type="ORF">UC3_03208</name>
</gene>
<dbReference type="PANTHER" id="PTHR39203:SF1">
    <property type="entry name" value="CYTOPLASMIC PROTEIN"/>
    <property type="match status" value="1"/>
</dbReference>
<organism evidence="2 3">
    <name type="scientific">Enterococcus phoeniculicola ATCC BAA-412</name>
    <dbReference type="NCBI Taxonomy" id="1158610"/>
    <lineage>
        <taxon>Bacteria</taxon>
        <taxon>Bacillati</taxon>
        <taxon>Bacillota</taxon>
        <taxon>Bacilli</taxon>
        <taxon>Lactobacillales</taxon>
        <taxon>Enterococcaceae</taxon>
        <taxon>Enterococcus</taxon>
    </lineage>
</organism>
<dbReference type="Gene3D" id="3.10.400.10">
    <property type="entry name" value="Sulfate adenylyltransferase"/>
    <property type="match status" value="1"/>
</dbReference>
<dbReference type="InterPro" id="IPR015947">
    <property type="entry name" value="PUA-like_sf"/>
</dbReference>
<comment type="caution">
    <text evidence="2">The sequence shown here is derived from an EMBL/GenBank/DDBJ whole genome shotgun (WGS) entry which is preliminary data.</text>
</comment>
<dbReference type="Pfam" id="PF04266">
    <property type="entry name" value="ASCH"/>
    <property type="match status" value="1"/>
</dbReference>
<evidence type="ECO:0000259" key="1">
    <source>
        <dbReference type="SMART" id="SM01022"/>
    </source>
</evidence>
<name>R3TKP9_9ENTE</name>
<dbReference type="HOGENOM" id="CLU_102450_0_1_9"/>
<dbReference type="InterPro" id="IPR009326">
    <property type="entry name" value="DUF984"/>
</dbReference>